<keyword evidence="1" id="KW-0862">Zinc</keyword>
<dbReference type="EMBL" id="GEDC01006795">
    <property type="protein sequence ID" value="JAS30503.1"/>
    <property type="molecule type" value="Transcribed_RNA"/>
</dbReference>
<name>A0A1B6DXU7_9HEMI</name>
<evidence type="ECO:0000259" key="2">
    <source>
        <dbReference type="PROSITE" id="PS50157"/>
    </source>
</evidence>
<gene>
    <name evidence="3" type="ORF">g.1213</name>
</gene>
<feature type="domain" description="C2H2-type" evidence="2">
    <location>
        <begin position="72"/>
        <end position="95"/>
    </location>
</feature>
<dbReference type="SUPFAM" id="SSF57667">
    <property type="entry name" value="beta-beta-alpha zinc fingers"/>
    <property type="match status" value="1"/>
</dbReference>
<dbReference type="GO" id="GO:0008270">
    <property type="term" value="F:zinc ion binding"/>
    <property type="evidence" value="ECO:0007669"/>
    <property type="project" value="UniProtKB-KW"/>
</dbReference>
<dbReference type="Gene3D" id="3.30.160.60">
    <property type="entry name" value="Classic Zinc Finger"/>
    <property type="match status" value="1"/>
</dbReference>
<organism evidence="3">
    <name type="scientific">Clastoptera arizonana</name>
    <name type="common">Arizona spittle bug</name>
    <dbReference type="NCBI Taxonomy" id="38151"/>
    <lineage>
        <taxon>Eukaryota</taxon>
        <taxon>Metazoa</taxon>
        <taxon>Ecdysozoa</taxon>
        <taxon>Arthropoda</taxon>
        <taxon>Hexapoda</taxon>
        <taxon>Insecta</taxon>
        <taxon>Pterygota</taxon>
        <taxon>Neoptera</taxon>
        <taxon>Paraneoptera</taxon>
        <taxon>Hemiptera</taxon>
        <taxon>Auchenorrhyncha</taxon>
        <taxon>Cercopoidea</taxon>
        <taxon>Clastopteridae</taxon>
        <taxon>Clastoptera</taxon>
    </lineage>
</organism>
<dbReference type="InterPro" id="IPR013087">
    <property type="entry name" value="Znf_C2H2_type"/>
</dbReference>
<feature type="domain" description="C2H2-type" evidence="2">
    <location>
        <begin position="43"/>
        <end position="70"/>
    </location>
</feature>
<dbReference type="SMART" id="SM00355">
    <property type="entry name" value="ZnF_C2H2"/>
    <property type="match status" value="2"/>
</dbReference>
<protein>
    <recommendedName>
        <fullName evidence="2">C2H2-type domain-containing protein</fullName>
    </recommendedName>
</protein>
<dbReference type="PROSITE" id="PS00028">
    <property type="entry name" value="ZINC_FINGER_C2H2_1"/>
    <property type="match status" value="1"/>
</dbReference>
<sequence>EVFMAAQDAVGAHRDSQGGHSFQLILKQNTLENKRLSLNSSIYMCEKCGRSYKYMHGLQAHLKYECGKSPSFHCEFCSKSFHLAGNRNKHLRHKHNVVPKTKHKKLL</sequence>
<evidence type="ECO:0000256" key="1">
    <source>
        <dbReference type="PROSITE-ProRule" id="PRU00042"/>
    </source>
</evidence>
<proteinExistence type="predicted"/>
<evidence type="ECO:0000313" key="3">
    <source>
        <dbReference type="EMBL" id="JAS30503.1"/>
    </source>
</evidence>
<dbReference type="PROSITE" id="PS50157">
    <property type="entry name" value="ZINC_FINGER_C2H2_2"/>
    <property type="match status" value="2"/>
</dbReference>
<reference evidence="3" key="1">
    <citation type="submission" date="2015-12" db="EMBL/GenBank/DDBJ databases">
        <title>De novo transcriptome assembly of four potential Pierce s Disease insect vectors from Arizona vineyards.</title>
        <authorList>
            <person name="Tassone E.E."/>
        </authorList>
    </citation>
    <scope>NUCLEOTIDE SEQUENCE</scope>
</reference>
<keyword evidence="1" id="KW-0479">Metal-binding</keyword>
<dbReference type="InterPro" id="IPR036236">
    <property type="entry name" value="Znf_C2H2_sf"/>
</dbReference>
<accession>A0A1B6DXU7</accession>
<feature type="non-terminal residue" evidence="3">
    <location>
        <position position="1"/>
    </location>
</feature>
<keyword evidence="1" id="KW-0863">Zinc-finger</keyword>
<dbReference type="AlphaFoldDB" id="A0A1B6DXU7"/>